<dbReference type="InterPro" id="IPR036116">
    <property type="entry name" value="FN3_sf"/>
</dbReference>
<dbReference type="InterPro" id="IPR011047">
    <property type="entry name" value="Quinoprotein_ADH-like_sf"/>
</dbReference>
<dbReference type="InterPro" id="IPR006558">
    <property type="entry name" value="LamG-like"/>
</dbReference>
<dbReference type="SUPFAM" id="SSF50998">
    <property type="entry name" value="Quinoprotein alcohol dehydrogenase-like"/>
    <property type="match status" value="1"/>
</dbReference>
<reference evidence="11" key="1">
    <citation type="journal article" date="2019" name="Int. J. Syst. Evol. Microbiol.">
        <title>The Global Catalogue of Microorganisms (GCM) 10K type strain sequencing project: providing services to taxonomists for standard genome sequencing and annotation.</title>
        <authorList>
            <consortium name="The Broad Institute Genomics Platform"/>
            <consortium name="The Broad Institute Genome Sequencing Center for Infectious Disease"/>
            <person name="Wu L."/>
            <person name="Ma J."/>
        </authorList>
    </citation>
    <scope>NUCLEOTIDE SEQUENCE [LARGE SCALE GENOMIC DNA]</scope>
    <source>
        <strain evidence="11">JCM 18126</strain>
    </source>
</reference>
<dbReference type="Pfam" id="PF13385">
    <property type="entry name" value="Laminin_G_3"/>
    <property type="match status" value="1"/>
</dbReference>
<comment type="caution">
    <text evidence="10">The sequence shown here is derived from an EMBL/GenBank/DDBJ whole genome shotgun (WGS) entry which is preliminary data.</text>
</comment>
<dbReference type="Proteomes" id="UP001501195">
    <property type="component" value="Unassembled WGS sequence"/>
</dbReference>
<accession>A0ABP9H2P2</accession>
<evidence type="ECO:0008006" key="12">
    <source>
        <dbReference type="Google" id="ProtNLM"/>
    </source>
</evidence>
<dbReference type="EMBL" id="BAABIL010000002">
    <property type="protein sequence ID" value="GAA4960665.1"/>
    <property type="molecule type" value="Genomic_DNA"/>
</dbReference>
<dbReference type="CDD" id="cd00110">
    <property type="entry name" value="LamG"/>
    <property type="match status" value="1"/>
</dbReference>
<dbReference type="Pfam" id="PF18911">
    <property type="entry name" value="PKD_4"/>
    <property type="match status" value="1"/>
</dbReference>
<dbReference type="PROSITE" id="PS50853">
    <property type="entry name" value="FN3"/>
    <property type="match status" value="1"/>
</dbReference>
<keyword evidence="6" id="KW-0624">Polysaccharide degradation</keyword>
<dbReference type="InterPro" id="IPR000601">
    <property type="entry name" value="PKD_dom"/>
</dbReference>
<keyword evidence="3" id="KW-1015">Disulfide bond</keyword>
<evidence type="ECO:0000313" key="10">
    <source>
        <dbReference type="EMBL" id="GAA4960665.1"/>
    </source>
</evidence>
<sequence>MVLAPTSRRTTSRALAGALVAVLAVLGVNSVAVTARAADVPQTVTADVLPTVQVDGVVWAQVTVGNTVYVTGKFQNARPAGAAPGTEQVPRSNILAYDLTTGDLITSWAPSLNSDGQGITASPDGSRIYVVGNFTSVSGVNRYRIAALDARTGAVITGFNAGLNYRAKTVLALGGTVYVGGQFAIANNTARTRFAAFRATDGGLLPWAPTADDEVFSIVSPDGSRIVAGGRFTTVNGEANYGMAAVDAVTGATLPWAATTVVRNAGPNAAINNLATDGVQVYGTGYAYGSGGNLEGSFAADAVTGQVTWVTGCRGDAYSVKPIGGVVYSVGHPHNCAGIGGWPQEDPWTFQRAMATTTDARRTNTATWFNGRPAPELLNWWPALDVGTFTGQSQAAWSVTGNDRYVSLAGEFPRVNNVPQQGIVRMAVRPVAPAQAGPRYSAEMTPQLDALPNGSVRIRWRSTWDYESRDLEYRVVRDGDTAVPVRTLTAASTWWDRPSVTVVDSGVQPGTTHTYRVYAYDADGNSTNGGLATVTAAAAGGASAYSAAVLADGASSYWPLGTGSPSPDWAGGDDLALDASVTASGERAVTADPGSASAFAGTGTVPAATGTARPAPQVFSVEAWIRTTTTRGGKIIGFGTSRTGSSPGYDRHVYMRNDGRLVFGVNSGGTRVVTSAGPYNDGAWHHVVASLSGAGMVLYVDGVEVARSATTTSAQALTGYWRVGGDNLSGWPNRPTANAFAGLVDEVAVYPAALSAATVRDHFTRATTAPVNQAPQAAFTSTAQDLVVAFDASASTDPDGTVQGYAWDFGDGGTGTGSTPSHPYAAPGTYPVRLTVTDDDGATASVTRDVTVTVTDPAVVAADPFERTATGGWGSADTGGAWSVSGGAANFSVAGGTGRIQVPKAGGTSTALLTGATADDTDLRYSVAVDAAATGGGVYLTTIGRRVGAADDYRVVTRLLADGRVNLSAVRRAGGAETSLRALTVAGLTHEAGARLQVRVQVTGTAPTAVRAKVWREGTTEPAAWQVDVTDTTAALQAPGGIGLAVYLSGSSTTVPVTASYDDLLARRGQQG</sequence>
<dbReference type="SUPFAM" id="SSF49265">
    <property type="entry name" value="Fibronectin type III"/>
    <property type="match status" value="1"/>
</dbReference>
<keyword evidence="5" id="KW-0378">Hydrolase</keyword>
<feature type="domain" description="PKD" evidence="8">
    <location>
        <begin position="771"/>
        <end position="859"/>
    </location>
</feature>
<evidence type="ECO:0000256" key="6">
    <source>
        <dbReference type="ARBA" id="ARBA00023326"/>
    </source>
</evidence>
<dbReference type="SUPFAM" id="SSF49899">
    <property type="entry name" value="Concanavalin A-like lectins/glucanases"/>
    <property type="match status" value="1"/>
</dbReference>
<keyword evidence="4" id="KW-0966">Cell projection</keyword>
<organism evidence="10 11">
    <name type="scientific">Kineococcus glutinatus</name>
    <dbReference type="NCBI Taxonomy" id="1070872"/>
    <lineage>
        <taxon>Bacteria</taxon>
        <taxon>Bacillati</taxon>
        <taxon>Actinomycetota</taxon>
        <taxon>Actinomycetes</taxon>
        <taxon>Kineosporiales</taxon>
        <taxon>Kineosporiaceae</taxon>
        <taxon>Kineococcus</taxon>
    </lineage>
</organism>
<dbReference type="InterPro" id="IPR013320">
    <property type="entry name" value="ConA-like_dom_sf"/>
</dbReference>
<evidence type="ECO:0000259" key="9">
    <source>
        <dbReference type="PROSITE" id="PS50853"/>
    </source>
</evidence>
<feature type="signal peptide" evidence="7">
    <location>
        <begin position="1"/>
        <end position="37"/>
    </location>
</feature>
<evidence type="ECO:0000259" key="8">
    <source>
        <dbReference type="PROSITE" id="PS50093"/>
    </source>
</evidence>
<dbReference type="InterPro" id="IPR001791">
    <property type="entry name" value="Laminin_G"/>
</dbReference>
<dbReference type="SUPFAM" id="SSF49299">
    <property type="entry name" value="PKD domain"/>
    <property type="match status" value="1"/>
</dbReference>
<evidence type="ECO:0000256" key="1">
    <source>
        <dbReference type="ARBA" id="ARBA00004316"/>
    </source>
</evidence>
<evidence type="ECO:0000256" key="4">
    <source>
        <dbReference type="ARBA" id="ARBA00023273"/>
    </source>
</evidence>
<dbReference type="InterPro" id="IPR035986">
    <property type="entry name" value="PKD_dom_sf"/>
</dbReference>
<dbReference type="InterPro" id="IPR022409">
    <property type="entry name" value="PKD/Chitinase_dom"/>
</dbReference>
<keyword evidence="5" id="KW-0326">Glycosidase</keyword>
<dbReference type="SMART" id="SM00282">
    <property type="entry name" value="LamG"/>
    <property type="match status" value="1"/>
</dbReference>
<dbReference type="Gene3D" id="2.60.40.10">
    <property type="entry name" value="Immunoglobulins"/>
    <property type="match status" value="2"/>
</dbReference>
<keyword evidence="11" id="KW-1185">Reference proteome</keyword>
<dbReference type="SMART" id="SM00089">
    <property type="entry name" value="PKD"/>
    <property type="match status" value="1"/>
</dbReference>
<dbReference type="CDD" id="cd00146">
    <property type="entry name" value="PKD"/>
    <property type="match status" value="1"/>
</dbReference>
<protein>
    <recommendedName>
        <fullName evidence="12">PKD domain-containing protein</fullName>
    </recommendedName>
</protein>
<name>A0ABP9H2P2_9ACTN</name>
<feature type="domain" description="Fibronectin type-III" evidence="9">
    <location>
        <begin position="442"/>
        <end position="539"/>
    </location>
</feature>
<evidence type="ECO:0000256" key="5">
    <source>
        <dbReference type="ARBA" id="ARBA00023295"/>
    </source>
</evidence>
<keyword evidence="2 7" id="KW-0732">Signal</keyword>
<feature type="chain" id="PRO_5045785799" description="PKD domain-containing protein" evidence="7">
    <location>
        <begin position="38"/>
        <end position="1072"/>
    </location>
</feature>
<evidence type="ECO:0000256" key="7">
    <source>
        <dbReference type="SAM" id="SignalP"/>
    </source>
</evidence>
<dbReference type="SMART" id="SM00060">
    <property type="entry name" value="FN3"/>
    <property type="match status" value="1"/>
</dbReference>
<comment type="subcellular location">
    <subcellularLocation>
        <location evidence="1">Cell projection</location>
    </subcellularLocation>
</comment>
<evidence type="ECO:0000313" key="11">
    <source>
        <dbReference type="Proteomes" id="UP001501195"/>
    </source>
</evidence>
<keyword evidence="6" id="KW-0119">Carbohydrate metabolism</keyword>
<dbReference type="Gene3D" id="2.60.120.200">
    <property type="match status" value="1"/>
</dbReference>
<dbReference type="InterPro" id="IPR013783">
    <property type="entry name" value="Ig-like_fold"/>
</dbReference>
<gene>
    <name evidence="10" type="ORF">GCM10023225_00270</name>
</gene>
<dbReference type="SMART" id="SM00560">
    <property type="entry name" value="LamGL"/>
    <property type="match status" value="1"/>
</dbReference>
<proteinExistence type="predicted"/>
<dbReference type="CDD" id="cd00063">
    <property type="entry name" value="FN3"/>
    <property type="match status" value="1"/>
</dbReference>
<dbReference type="InterPro" id="IPR003961">
    <property type="entry name" value="FN3_dom"/>
</dbReference>
<evidence type="ECO:0000256" key="2">
    <source>
        <dbReference type="ARBA" id="ARBA00022729"/>
    </source>
</evidence>
<evidence type="ECO:0000256" key="3">
    <source>
        <dbReference type="ARBA" id="ARBA00023157"/>
    </source>
</evidence>
<dbReference type="RefSeq" id="WP_345710256.1">
    <property type="nucleotide sequence ID" value="NZ_BAABIL010000002.1"/>
</dbReference>
<dbReference type="PROSITE" id="PS50093">
    <property type="entry name" value="PKD"/>
    <property type="match status" value="1"/>
</dbReference>